<gene>
    <name evidence="1" type="ORF">SETTUDRAFT_18817</name>
</gene>
<dbReference type="EMBL" id="KB908481">
    <property type="protein sequence ID" value="EOA92168.1"/>
    <property type="molecule type" value="Genomic_DNA"/>
</dbReference>
<dbReference type="RefSeq" id="XP_008020135.1">
    <property type="nucleotide sequence ID" value="XM_008021944.1"/>
</dbReference>
<sequence length="452" mass="50300">MSFGFSVGDIILLGQIAYRLYSSITSGREAASRDLEELRDVLFSLNCSLAHLKDVSKNVLDQPGLQYGGPGFKDNLDLMISSCATTLQELESVTEKYLSSEKLATELAKPSKGKTKMHALENMKKSMHINWRRIRWDYEKHSLQQYREKLKSHTDAINLILTSAILATSVVADDDSKKSHEKTHAMLDEVLKRPQADDALQTVLEEIRKNFPPPGPAAQATPNVLRRGMPSNTFIAAYSVSTPLSIGKLGTAADGPVPSVRMNASIPIPSTSNRELPEKVNLENGTSDKSLSELNARRRAFGAKEYEAFMKRHAPPKKVSKPSFLTAATPNIKELHECIPYLFGGQPEGKQQTEELKSEIRQWSLGFSLLVKHEVLSANSDAGLLEILRTLNETVEDSSQRVRQLFYEISDLVGLPAALDRVLAASKSVRVKKEIEDFQDTKDDWQDHVRGN</sequence>
<reference evidence="1 2" key="1">
    <citation type="journal article" date="2012" name="PLoS Pathog.">
        <title>Diverse lifestyles and strategies of plant pathogenesis encoded in the genomes of eighteen Dothideomycetes fungi.</title>
        <authorList>
            <person name="Ohm R.A."/>
            <person name="Feau N."/>
            <person name="Henrissat B."/>
            <person name="Schoch C.L."/>
            <person name="Horwitz B.A."/>
            <person name="Barry K.W."/>
            <person name="Condon B.J."/>
            <person name="Copeland A.C."/>
            <person name="Dhillon B."/>
            <person name="Glaser F."/>
            <person name="Hesse C.N."/>
            <person name="Kosti I."/>
            <person name="LaButti K."/>
            <person name="Lindquist E.A."/>
            <person name="Lucas S."/>
            <person name="Salamov A.A."/>
            <person name="Bradshaw R.E."/>
            <person name="Ciuffetti L."/>
            <person name="Hamelin R.C."/>
            <person name="Kema G.H.J."/>
            <person name="Lawrence C."/>
            <person name="Scott J.A."/>
            <person name="Spatafora J.W."/>
            <person name="Turgeon B.G."/>
            <person name="de Wit P.J.G.M."/>
            <person name="Zhong S."/>
            <person name="Goodwin S.B."/>
            <person name="Grigoriev I.V."/>
        </authorList>
    </citation>
    <scope>NUCLEOTIDE SEQUENCE [LARGE SCALE GENOMIC DNA]</scope>
    <source>
        <strain evidence="2">28A</strain>
    </source>
</reference>
<dbReference type="GeneID" id="19402137"/>
<reference evidence="1 2" key="2">
    <citation type="journal article" date="2013" name="PLoS Genet.">
        <title>Comparative genome structure, secondary metabolite, and effector coding capacity across Cochliobolus pathogens.</title>
        <authorList>
            <person name="Condon B.J."/>
            <person name="Leng Y."/>
            <person name="Wu D."/>
            <person name="Bushley K.E."/>
            <person name="Ohm R.A."/>
            <person name="Otillar R."/>
            <person name="Martin J."/>
            <person name="Schackwitz W."/>
            <person name="Grimwood J."/>
            <person name="MohdZainudin N."/>
            <person name="Xue C."/>
            <person name="Wang R."/>
            <person name="Manning V.A."/>
            <person name="Dhillon B."/>
            <person name="Tu Z.J."/>
            <person name="Steffenson B.J."/>
            <person name="Salamov A."/>
            <person name="Sun H."/>
            <person name="Lowry S."/>
            <person name="LaButti K."/>
            <person name="Han J."/>
            <person name="Copeland A."/>
            <person name="Lindquist E."/>
            <person name="Barry K."/>
            <person name="Schmutz J."/>
            <person name="Baker S.E."/>
            <person name="Ciuffetti L.M."/>
            <person name="Grigoriev I.V."/>
            <person name="Zhong S."/>
            <person name="Turgeon B.G."/>
        </authorList>
    </citation>
    <scope>NUCLEOTIDE SEQUENCE [LARGE SCALE GENOMIC DNA]</scope>
    <source>
        <strain evidence="2">28A</strain>
    </source>
</reference>
<dbReference type="PANTHER" id="PTHR38886:SF1">
    <property type="entry name" value="NACHT-NTPASE AND P-LOOP NTPASES N-TERMINAL DOMAIN-CONTAINING PROTEIN"/>
    <property type="match status" value="1"/>
</dbReference>
<dbReference type="Proteomes" id="UP000016935">
    <property type="component" value="Unassembled WGS sequence"/>
</dbReference>
<dbReference type="HOGENOM" id="CLU_566169_0_0_1"/>
<dbReference type="eggNOG" id="ENOG502SMM5">
    <property type="taxonomic scope" value="Eukaryota"/>
</dbReference>
<accession>R0KH34</accession>
<evidence type="ECO:0000313" key="2">
    <source>
        <dbReference type="Proteomes" id="UP000016935"/>
    </source>
</evidence>
<organism evidence="1 2">
    <name type="scientific">Exserohilum turcicum (strain 28A)</name>
    <name type="common">Northern leaf blight fungus</name>
    <name type="synonym">Setosphaeria turcica</name>
    <dbReference type="NCBI Taxonomy" id="671987"/>
    <lineage>
        <taxon>Eukaryota</taxon>
        <taxon>Fungi</taxon>
        <taxon>Dikarya</taxon>
        <taxon>Ascomycota</taxon>
        <taxon>Pezizomycotina</taxon>
        <taxon>Dothideomycetes</taxon>
        <taxon>Pleosporomycetidae</taxon>
        <taxon>Pleosporales</taxon>
        <taxon>Pleosporineae</taxon>
        <taxon>Pleosporaceae</taxon>
        <taxon>Exserohilum</taxon>
    </lineage>
</organism>
<dbReference type="STRING" id="671987.R0KH34"/>
<evidence type="ECO:0000313" key="1">
    <source>
        <dbReference type="EMBL" id="EOA92168.1"/>
    </source>
</evidence>
<dbReference type="OrthoDB" id="5404564at2759"/>
<keyword evidence="2" id="KW-1185">Reference proteome</keyword>
<protein>
    <submittedName>
        <fullName evidence="1">Uncharacterized protein</fullName>
    </submittedName>
</protein>
<proteinExistence type="predicted"/>
<dbReference type="AlphaFoldDB" id="R0KH34"/>
<dbReference type="PANTHER" id="PTHR38886">
    <property type="entry name" value="SESA DOMAIN-CONTAINING PROTEIN"/>
    <property type="match status" value="1"/>
</dbReference>
<name>R0KH34_EXST2</name>